<evidence type="ECO:0000313" key="2">
    <source>
        <dbReference type="Proteomes" id="UP001596514"/>
    </source>
</evidence>
<keyword evidence="2" id="KW-1185">Reference proteome</keyword>
<accession>A0ABW2TD47</accession>
<gene>
    <name evidence="1" type="ORF">ACFQVD_37075</name>
</gene>
<reference evidence="2" key="1">
    <citation type="journal article" date="2019" name="Int. J. Syst. Evol. Microbiol.">
        <title>The Global Catalogue of Microorganisms (GCM) 10K type strain sequencing project: providing services to taxonomists for standard genome sequencing and annotation.</title>
        <authorList>
            <consortium name="The Broad Institute Genomics Platform"/>
            <consortium name="The Broad Institute Genome Sequencing Center for Infectious Disease"/>
            <person name="Wu L."/>
            <person name="Ma J."/>
        </authorList>
    </citation>
    <scope>NUCLEOTIDE SEQUENCE [LARGE SCALE GENOMIC DNA]</scope>
    <source>
        <strain evidence="2">JCM 10083</strain>
    </source>
</reference>
<name>A0ABW2TD47_9ACTN</name>
<evidence type="ECO:0000313" key="1">
    <source>
        <dbReference type="EMBL" id="MFC7605731.1"/>
    </source>
</evidence>
<comment type="caution">
    <text evidence="1">The sequence shown here is derived from an EMBL/GenBank/DDBJ whole genome shotgun (WGS) entry which is preliminary data.</text>
</comment>
<dbReference type="RefSeq" id="WP_343964741.1">
    <property type="nucleotide sequence ID" value="NZ_BAAAGK010000024.1"/>
</dbReference>
<dbReference type="EMBL" id="JBHTEE010000001">
    <property type="protein sequence ID" value="MFC7605731.1"/>
    <property type="molecule type" value="Genomic_DNA"/>
</dbReference>
<organism evidence="1 2">
    <name type="scientific">Streptosporangium amethystogenes subsp. fukuiense</name>
    <dbReference type="NCBI Taxonomy" id="698418"/>
    <lineage>
        <taxon>Bacteria</taxon>
        <taxon>Bacillati</taxon>
        <taxon>Actinomycetota</taxon>
        <taxon>Actinomycetes</taxon>
        <taxon>Streptosporangiales</taxon>
        <taxon>Streptosporangiaceae</taxon>
        <taxon>Streptosporangium</taxon>
    </lineage>
</organism>
<dbReference type="Proteomes" id="UP001596514">
    <property type="component" value="Unassembled WGS sequence"/>
</dbReference>
<protein>
    <submittedName>
        <fullName evidence="1">Uncharacterized protein</fullName>
    </submittedName>
</protein>
<sequence>MIPLLTVGQRRLDSCEPLRQVPDRGANLGEVIGGRWLHSAARTRETDTYALLSLIPALAKDLPGKPTNEELRAVLRDYALLPEGRRV</sequence>
<proteinExistence type="predicted"/>